<dbReference type="EMBL" id="FNPH01000004">
    <property type="protein sequence ID" value="SDY97735.1"/>
    <property type="molecule type" value="Genomic_DNA"/>
</dbReference>
<dbReference type="InterPro" id="IPR038282">
    <property type="entry name" value="DUF2267_sf"/>
</dbReference>
<keyword evidence="2" id="KW-1185">Reference proteome</keyword>
<dbReference type="AlphaFoldDB" id="A0A1H3PA89"/>
<evidence type="ECO:0000313" key="2">
    <source>
        <dbReference type="Proteomes" id="UP000242415"/>
    </source>
</evidence>
<evidence type="ECO:0000313" key="1">
    <source>
        <dbReference type="EMBL" id="SDY97735.1"/>
    </source>
</evidence>
<reference evidence="2" key="1">
    <citation type="submission" date="2016-10" db="EMBL/GenBank/DDBJ databases">
        <authorList>
            <person name="Varghese N."/>
            <person name="Submissions S."/>
        </authorList>
    </citation>
    <scope>NUCLEOTIDE SEQUENCE [LARGE SCALE GENOMIC DNA]</scope>
    <source>
        <strain evidence="2">DSM 45245</strain>
    </source>
</reference>
<proteinExistence type="predicted"/>
<sequence>MNCAEFVAAAGRRAGVPPEQAHALTRATLETLADRISGGQAREVAAQLPPELRDYLRKEQEFPEPFGLGQFIRRVSDRAGVNTAQGSAAVRAVLATVRQAITGTEFEDVVSQLPKEYWEVITPVGVEVGVRRGRR</sequence>
<name>A0A1H3PA89_9ACTN</name>
<dbReference type="STRING" id="405436.SAMN05444365_104395"/>
<dbReference type="Proteomes" id="UP000242415">
    <property type="component" value="Unassembled WGS sequence"/>
</dbReference>
<dbReference type="Pfam" id="PF10025">
    <property type="entry name" value="DUF2267"/>
    <property type="match status" value="1"/>
</dbReference>
<organism evidence="1 2">
    <name type="scientific">Micromonospora pattaloongensis</name>
    <dbReference type="NCBI Taxonomy" id="405436"/>
    <lineage>
        <taxon>Bacteria</taxon>
        <taxon>Bacillati</taxon>
        <taxon>Actinomycetota</taxon>
        <taxon>Actinomycetes</taxon>
        <taxon>Micromonosporales</taxon>
        <taxon>Micromonosporaceae</taxon>
        <taxon>Micromonospora</taxon>
    </lineage>
</organism>
<dbReference type="Gene3D" id="1.10.490.110">
    <property type="entry name" value="Uncharacterized conserved protein DUF2267"/>
    <property type="match status" value="1"/>
</dbReference>
<gene>
    <name evidence="1" type="ORF">SAMN05444365_104395</name>
</gene>
<dbReference type="InterPro" id="IPR018727">
    <property type="entry name" value="DUF2267"/>
</dbReference>
<protein>
    <submittedName>
        <fullName evidence="1">Uncharacterized conserved protein, DUF2267 family</fullName>
    </submittedName>
</protein>
<accession>A0A1H3PA89</accession>
<dbReference type="RefSeq" id="WP_091556519.1">
    <property type="nucleotide sequence ID" value="NZ_FNPH01000004.1"/>
</dbReference>
<dbReference type="OrthoDB" id="952780at2"/>